<evidence type="ECO:0000313" key="9">
    <source>
        <dbReference type="EMBL" id="WOL13394.1"/>
    </source>
</evidence>
<dbReference type="InterPro" id="IPR027417">
    <property type="entry name" value="P-loop_NTPase"/>
</dbReference>
<evidence type="ECO:0000259" key="7">
    <source>
        <dbReference type="Pfam" id="PF00931"/>
    </source>
</evidence>
<reference evidence="9 10" key="1">
    <citation type="submission" date="2023-10" db="EMBL/GenBank/DDBJ databases">
        <title>Chromosome-scale genome assembly provides insights into flower coloration mechanisms of Canna indica.</title>
        <authorList>
            <person name="Li C."/>
        </authorList>
    </citation>
    <scope>NUCLEOTIDE SEQUENCE [LARGE SCALE GENOMIC DNA]</scope>
    <source>
        <tissue evidence="9">Flower</tissue>
    </source>
</reference>
<dbReference type="GO" id="GO:0005524">
    <property type="term" value="F:ATP binding"/>
    <property type="evidence" value="ECO:0007669"/>
    <property type="project" value="UniProtKB-KW"/>
</dbReference>
<dbReference type="EMBL" id="CP136896">
    <property type="protein sequence ID" value="WOL13394.1"/>
    <property type="molecule type" value="Genomic_DNA"/>
</dbReference>
<evidence type="ECO:0000256" key="4">
    <source>
        <dbReference type="ARBA" id="ARBA00022741"/>
    </source>
</evidence>
<dbReference type="Gene3D" id="1.10.8.430">
    <property type="entry name" value="Helical domain of apoptotic protease-activating factors"/>
    <property type="match status" value="1"/>
</dbReference>
<dbReference type="SUPFAM" id="SSF52540">
    <property type="entry name" value="P-loop containing nucleoside triphosphate hydrolases"/>
    <property type="match status" value="1"/>
</dbReference>
<protein>
    <submittedName>
        <fullName evidence="9">Uncharacterized protein</fullName>
    </submittedName>
</protein>
<dbReference type="InterPro" id="IPR002182">
    <property type="entry name" value="NB-ARC"/>
</dbReference>
<keyword evidence="4" id="KW-0547">Nucleotide-binding</keyword>
<keyword evidence="10" id="KW-1185">Reference proteome</keyword>
<gene>
    <name evidence="9" type="ORF">Cni_G22164</name>
</gene>
<dbReference type="Pfam" id="PF00931">
    <property type="entry name" value="NB-ARC"/>
    <property type="match status" value="1"/>
</dbReference>
<dbReference type="InterPro" id="IPR041118">
    <property type="entry name" value="Rx_N"/>
</dbReference>
<proteinExistence type="inferred from homology"/>
<dbReference type="Gene3D" id="3.40.50.300">
    <property type="entry name" value="P-loop containing nucleotide triphosphate hydrolases"/>
    <property type="match status" value="1"/>
</dbReference>
<evidence type="ECO:0000313" key="10">
    <source>
        <dbReference type="Proteomes" id="UP001327560"/>
    </source>
</evidence>
<dbReference type="PANTHER" id="PTHR36766">
    <property type="entry name" value="PLANT BROAD-SPECTRUM MILDEW RESISTANCE PROTEIN RPW8"/>
    <property type="match status" value="1"/>
</dbReference>
<keyword evidence="6" id="KW-0067">ATP-binding</keyword>
<dbReference type="Pfam" id="PF18052">
    <property type="entry name" value="Rx_N"/>
    <property type="match status" value="1"/>
</dbReference>
<evidence type="ECO:0000256" key="3">
    <source>
        <dbReference type="ARBA" id="ARBA00022737"/>
    </source>
</evidence>
<evidence type="ECO:0000256" key="2">
    <source>
        <dbReference type="ARBA" id="ARBA00022614"/>
    </source>
</evidence>
<dbReference type="Gene3D" id="1.20.5.4130">
    <property type="match status" value="1"/>
</dbReference>
<evidence type="ECO:0000256" key="5">
    <source>
        <dbReference type="ARBA" id="ARBA00022821"/>
    </source>
</evidence>
<dbReference type="PRINTS" id="PR00364">
    <property type="entry name" value="DISEASERSIST"/>
</dbReference>
<keyword evidence="3" id="KW-0677">Repeat</keyword>
<keyword evidence="5" id="KW-0611">Plant defense</keyword>
<evidence type="ECO:0000259" key="8">
    <source>
        <dbReference type="Pfam" id="PF18052"/>
    </source>
</evidence>
<dbReference type="Proteomes" id="UP001327560">
    <property type="component" value="Chromosome 7"/>
</dbReference>
<sequence length="424" mass="48756">MTMILNFFVERYLEKLSHITEKEICQVLGVKHEIKRLHERLERIKGVLQNADQKKHENIAINIWVRNLKNIVYDIEDIIDLSMFEDGKLLEAQLSSSSVLTRHDSQDYTVKSHETTPMQVKEDIIGTQIEDVVDKLIRLILENDKEKCSVLGIVGMGGIGKTTLAQKIYNDERIKDNFSKQAWLHVSKNYSDVKLVKKIVKGLGGNVNEVDNIAQLEIELISHLSSTRNFFLVLDDVWTANVWMDLPRKLLLNGEGSCTILFTTRDELVGRDMRANHVHPVEYMDEGNGWELLHKIVFGDEKSMIPGLQEVGIRIVRKCGGLPLAIKVMAGILFHKATTRREWERVLESDLWPMNQIDELPRALYLSYEDLPTHLKQYFLSCALYNGTSHSQDLVGLWVAEGFIVEQRDGIIEEIVEDYYKELV</sequence>
<keyword evidence="2" id="KW-0433">Leucine-rich repeat</keyword>
<dbReference type="AlphaFoldDB" id="A0AAQ3QJB8"/>
<accession>A0AAQ3QJB8</accession>
<feature type="domain" description="Disease resistance N-terminal" evidence="8">
    <location>
        <begin position="8"/>
        <end position="89"/>
    </location>
</feature>
<name>A0AAQ3QJB8_9LILI</name>
<dbReference type="InterPro" id="IPR042197">
    <property type="entry name" value="Apaf_helical"/>
</dbReference>
<comment type="similarity">
    <text evidence="1">Belongs to the disease resistance NB-LRR family.</text>
</comment>
<dbReference type="GO" id="GO:0043531">
    <property type="term" value="F:ADP binding"/>
    <property type="evidence" value="ECO:0007669"/>
    <property type="project" value="InterPro"/>
</dbReference>
<dbReference type="PANTHER" id="PTHR36766:SF70">
    <property type="entry name" value="DISEASE RESISTANCE PROTEIN RGA4"/>
    <property type="match status" value="1"/>
</dbReference>
<evidence type="ECO:0000256" key="1">
    <source>
        <dbReference type="ARBA" id="ARBA00008894"/>
    </source>
</evidence>
<dbReference type="CDD" id="cd14798">
    <property type="entry name" value="RX-CC_like"/>
    <property type="match status" value="1"/>
</dbReference>
<dbReference type="InterPro" id="IPR038005">
    <property type="entry name" value="RX-like_CC"/>
</dbReference>
<organism evidence="9 10">
    <name type="scientific">Canna indica</name>
    <name type="common">Indian-shot</name>
    <dbReference type="NCBI Taxonomy" id="4628"/>
    <lineage>
        <taxon>Eukaryota</taxon>
        <taxon>Viridiplantae</taxon>
        <taxon>Streptophyta</taxon>
        <taxon>Embryophyta</taxon>
        <taxon>Tracheophyta</taxon>
        <taxon>Spermatophyta</taxon>
        <taxon>Magnoliopsida</taxon>
        <taxon>Liliopsida</taxon>
        <taxon>Zingiberales</taxon>
        <taxon>Cannaceae</taxon>
        <taxon>Canna</taxon>
    </lineage>
</organism>
<dbReference type="GO" id="GO:0006952">
    <property type="term" value="P:defense response"/>
    <property type="evidence" value="ECO:0007669"/>
    <property type="project" value="UniProtKB-KW"/>
</dbReference>
<feature type="domain" description="NB-ARC" evidence="7">
    <location>
        <begin position="130"/>
        <end position="300"/>
    </location>
</feature>
<evidence type="ECO:0000256" key="6">
    <source>
        <dbReference type="ARBA" id="ARBA00022840"/>
    </source>
</evidence>
<dbReference type="FunFam" id="3.40.50.300:FF:001091">
    <property type="entry name" value="Probable disease resistance protein At1g61300"/>
    <property type="match status" value="1"/>
</dbReference>